<evidence type="ECO:0000259" key="1">
    <source>
        <dbReference type="Pfam" id="PF10416"/>
    </source>
</evidence>
<proteinExistence type="predicted"/>
<protein>
    <recommendedName>
        <fullName evidence="5">39 kDa initiator binding protein</fullName>
    </recommendedName>
</protein>
<evidence type="ECO:0008006" key="5">
    <source>
        <dbReference type="Google" id="ProtNLM"/>
    </source>
</evidence>
<dbReference type="Proteomes" id="UP001470230">
    <property type="component" value="Unassembled WGS sequence"/>
</dbReference>
<organism evidence="3 4">
    <name type="scientific">Tritrichomonas musculus</name>
    <dbReference type="NCBI Taxonomy" id="1915356"/>
    <lineage>
        <taxon>Eukaryota</taxon>
        <taxon>Metamonada</taxon>
        <taxon>Parabasalia</taxon>
        <taxon>Tritrichomonadida</taxon>
        <taxon>Tritrichomonadidae</taxon>
        <taxon>Tritrichomonas</taxon>
    </lineage>
</organism>
<evidence type="ECO:0000313" key="3">
    <source>
        <dbReference type="EMBL" id="KAK8892129.1"/>
    </source>
</evidence>
<dbReference type="Pfam" id="PF10416">
    <property type="entry name" value="IBD"/>
    <property type="match status" value="1"/>
</dbReference>
<reference evidence="3 4" key="1">
    <citation type="submission" date="2024-04" db="EMBL/GenBank/DDBJ databases">
        <title>Tritrichomonas musculus Genome.</title>
        <authorList>
            <person name="Alves-Ferreira E."/>
            <person name="Grigg M."/>
            <person name="Lorenzi H."/>
            <person name="Galac M."/>
        </authorList>
    </citation>
    <scope>NUCLEOTIDE SEQUENCE [LARGE SCALE GENOMIC DNA]</scope>
    <source>
        <strain evidence="3 4">EAF2021</strain>
    </source>
</reference>
<feature type="domain" description="Initiator binding" evidence="1">
    <location>
        <begin position="11"/>
        <end position="100"/>
    </location>
</feature>
<accession>A0ABR2KM18</accession>
<dbReference type="EMBL" id="JAPFFF010000004">
    <property type="protein sequence ID" value="KAK8892129.1"/>
    <property type="molecule type" value="Genomic_DNA"/>
</dbReference>
<dbReference type="SUPFAM" id="SSF103409">
    <property type="entry name" value="39 kda initiator binding protein, IBP39, C-terminal domains"/>
    <property type="match status" value="1"/>
</dbReference>
<keyword evidence="4" id="KW-1185">Reference proteome</keyword>
<dbReference type="SUPFAM" id="SSF46785">
    <property type="entry name" value="Winged helix' DNA-binding domain"/>
    <property type="match status" value="1"/>
</dbReference>
<dbReference type="InterPro" id="IPR018845">
    <property type="entry name" value="Initiator-bd"/>
</dbReference>
<comment type="caution">
    <text evidence="3">The sequence shown here is derived from an EMBL/GenBank/DDBJ whole genome shotgun (WGS) entry which is preliminary data.</text>
</comment>
<feature type="domain" description="Initiator binding protein 39kDa C-terminal" evidence="2">
    <location>
        <begin position="149"/>
        <end position="322"/>
    </location>
</feature>
<dbReference type="Gene3D" id="1.10.10.10">
    <property type="entry name" value="Winged helix-like DNA-binding domain superfamily/Winged helix DNA-binding domain"/>
    <property type="match status" value="1"/>
</dbReference>
<name>A0ABR2KM18_9EUKA</name>
<evidence type="ECO:0000259" key="2">
    <source>
        <dbReference type="Pfam" id="PF11422"/>
    </source>
</evidence>
<dbReference type="InterPro" id="IPR024238">
    <property type="entry name" value="IBP39_C"/>
</dbReference>
<gene>
    <name evidence="3" type="ORF">M9Y10_029352</name>
</gene>
<dbReference type="InterPro" id="IPR036184">
    <property type="entry name" value="IBP39-like_C_sf"/>
</dbReference>
<dbReference type="InterPro" id="IPR036388">
    <property type="entry name" value="WH-like_DNA-bd_sf"/>
</dbReference>
<sequence>MNNDISDPMAILPIEIQTIIKRKSSRDPSSRFASKLHLLLSYVSKSGDPSLEEKVGCGWVNDEEFKLNKRTICQVLGIKLNTLNVNLHALQFNQQKHNKDGWTLWRREGFTRNSPDIAEQPSSSMNQKMMKNPNAPSMLTDPSVYSIFKINLGQTNPYDNEMFTNEARQMWIDFGNTDINSPAMASDLIRKAALKFKQPEQPLSNAIEVLQAIMAPDQTQPTITFFQFAKLLAMFGPKDTIMLKIASLLSCSNTTGQWLFFSKIDQPPMYYGTFSDEQPNCLILCQQGRPPIRVWNMPLVDATNPYIKNETEFFNNWEDYFDRHPFNSLTPDFPQY</sequence>
<dbReference type="Pfam" id="PF11422">
    <property type="entry name" value="IBP39"/>
    <property type="match status" value="1"/>
</dbReference>
<evidence type="ECO:0000313" key="4">
    <source>
        <dbReference type="Proteomes" id="UP001470230"/>
    </source>
</evidence>
<dbReference type="InterPro" id="IPR036390">
    <property type="entry name" value="WH_DNA-bd_sf"/>
</dbReference>